<keyword evidence="4" id="KW-1185">Reference proteome</keyword>
<name>R7RYE6_STEHR</name>
<dbReference type="RefSeq" id="XP_007310916.1">
    <property type="nucleotide sequence ID" value="XM_007310854.1"/>
</dbReference>
<dbReference type="Gene3D" id="2.60.40.1180">
    <property type="entry name" value="Golgi alpha-mannosidase II"/>
    <property type="match status" value="1"/>
</dbReference>
<keyword evidence="1" id="KW-0732">Signal</keyword>
<dbReference type="EMBL" id="JH687400">
    <property type="protein sequence ID" value="EIM79925.1"/>
    <property type="molecule type" value="Genomic_DNA"/>
</dbReference>
<sequence>MAFQVLELLVLLVVAAQSIHAITVPQTAPSNASTVDPSLLSVSIEFFAFPGYTDLSATSTCLANIASLRGAHPAVRIGGTTQDRATYDPSLSRAVNYSVASPADAPTSLTYGPSFFDLAADLSGDVTIGFNRQLNDISNVGAAAAEAQDTMSNLYAIELGNEPDLYGSGSPIIPSSGGWTPTTDGQSQKEWETGLAPSVGNIFQAAVYISFPTWSAQGLIPILGSAIDFVKTFSIHSYPQSACGGASTDLNSLMSHSGIASYTSRFKPDAVAAHGQGKQFFLGETNSATCGGGGISPTFGAGLWIVDYVLQAALNGVDRLYFHQGTIGNCAYCFWNTTVINAPYYGAYFVSQFLGTDGASISELSTDSSAVAVYAVYSSSNTLLRTLIYNSNYFDGTGTRSNQTVQLSGLSSSLSKATAVRLTAKDAGVTIGQGGAEVGAVTIGGGMTFGSGCEVSGEQTGESVAVSGGVANVVVQESEAVIVDFTR</sequence>
<evidence type="ECO:0000259" key="2">
    <source>
        <dbReference type="Pfam" id="PF16862"/>
    </source>
</evidence>
<dbReference type="KEGG" id="shs:STEHIDRAFT_105965"/>
<dbReference type="PANTHER" id="PTHR36183:SF2">
    <property type="entry name" value="BETA-GLUCURONIDASE C-TERMINAL DOMAIN-CONTAINING PROTEIN"/>
    <property type="match status" value="1"/>
</dbReference>
<dbReference type="PANTHER" id="PTHR36183">
    <property type="entry name" value="BETA-GLUCURONIDASE"/>
    <property type="match status" value="1"/>
</dbReference>
<dbReference type="InterPro" id="IPR017853">
    <property type="entry name" value="GH"/>
</dbReference>
<evidence type="ECO:0000313" key="3">
    <source>
        <dbReference type="EMBL" id="EIM79925.1"/>
    </source>
</evidence>
<dbReference type="GeneID" id="18794775"/>
<feature type="domain" description="Beta-glucuronidase C-terminal" evidence="2">
    <location>
        <begin position="374"/>
        <end position="482"/>
    </location>
</feature>
<dbReference type="AlphaFoldDB" id="R7RYE6"/>
<dbReference type="OrthoDB" id="2831684at2759"/>
<dbReference type="InterPro" id="IPR052974">
    <property type="entry name" value="GH79_Enzymes"/>
</dbReference>
<gene>
    <name evidence="3" type="ORF">STEHIDRAFT_105965</name>
</gene>
<dbReference type="eggNOG" id="ENOG502R0IR">
    <property type="taxonomic scope" value="Eukaryota"/>
</dbReference>
<reference evidence="4" key="1">
    <citation type="journal article" date="2012" name="Science">
        <title>The Paleozoic origin of enzymatic lignin decomposition reconstructed from 31 fungal genomes.</title>
        <authorList>
            <person name="Floudas D."/>
            <person name="Binder M."/>
            <person name="Riley R."/>
            <person name="Barry K."/>
            <person name="Blanchette R.A."/>
            <person name="Henrissat B."/>
            <person name="Martinez A.T."/>
            <person name="Otillar R."/>
            <person name="Spatafora J.W."/>
            <person name="Yadav J.S."/>
            <person name="Aerts A."/>
            <person name="Benoit I."/>
            <person name="Boyd A."/>
            <person name="Carlson A."/>
            <person name="Copeland A."/>
            <person name="Coutinho P.M."/>
            <person name="de Vries R.P."/>
            <person name="Ferreira P."/>
            <person name="Findley K."/>
            <person name="Foster B."/>
            <person name="Gaskell J."/>
            <person name="Glotzer D."/>
            <person name="Gorecki P."/>
            <person name="Heitman J."/>
            <person name="Hesse C."/>
            <person name="Hori C."/>
            <person name="Igarashi K."/>
            <person name="Jurgens J.A."/>
            <person name="Kallen N."/>
            <person name="Kersten P."/>
            <person name="Kohler A."/>
            <person name="Kuees U."/>
            <person name="Kumar T.K.A."/>
            <person name="Kuo A."/>
            <person name="LaButti K."/>
            <person name="Larrondo L.F."/>
            <person name="Lindquist E."/>
            <person name="Ling A."/>
            <person name="Lombard V."/>
            <person name="Lucas S."/>
            <person name="Lundell T."/>
            <person name="Martin R."/>
            <person name="McLaughlin D.J."/>
            <person name="Morgenstern I."/>
            <person name="Morin E."/>
            <person name="Murat C."/>
            <person name="Nagy L.G."/>
            <person name="Nolan M."/>
            <person name="Ohm R.A."/>
            <person name="Patyshakuliyeva A."/>
            <person name="Rokas A."/>
            <person name="Ruiz-Duenas F.J."/>
            <person name="Sabat G."/>
            <person name="Salamov A."/>
            <person name="Samejima M."/>
            <person name="Schmutz J."/>
            <person name="Slot J.C."/>
            <person name="St John F."/>
            <person name="Stenlid J."/>
            <person name="Sun H."/>
            <person name="Sun S."/>
            <person name="Syed K."/>
            <person name="Tsang A."/>
            <person name="Wiebenga A."/>
            <person name="Young D."/>
            <person name="Pisabarro A."/>
            <person name="Eastwood D.C."/>
            <person name="Martin F."/>
            <person name="Cullen D."/>
            <person name="Grigoriev I.V."/>
            <person name="Hibbett D.S."/>
        </authorList>
    </citation>
    <scope>NUCLEOTIDE SEQUENCE [LARGE SCALE GENOMIC DNA]</scope>
    <source>
        <strain evidence="4">FP-91666</strain>
    </source>
</reference>
<protein>
    <recommendedName>
        <fullName evidence="2">Beta-glucuronidase C-terminal domain-containing protein</fullName>
    </recommendedName>
</protein>
<accession>R7RYE6</accession>
<dbReference type="OMA" id="TGTWPPI"/>
<dbReference type="SUPFAM" id="SSF51445">
    <property type="entry name" value="(Trans)glycosidases"/>
    <property type="match status" value="1"/>
</dbReference>
<dbReference type="Pfam" id="PF16862">
    <property type="entry name" value="Glyco_hydro_79C"/>
    <property type="match status" value="1"/>
</dbReference>
<evidence type="ECO:0000313" key="4">
    <source>
        <dbReference type="Proteomes" id="UP000053927"/>
    </source>
</evidence>
<dbReference type="InterPro" id="IPR031728">
    <property type="entry name" value="GlcAase_C"/>
</dbReference>
<organism evidence="3 4">
    <name type="scientific">Stereum hirsutum (strain FP-91666)</name>
    <name type="common">White-rot fungus</name>
    <dbReference type="NCBI Taxonomy" id="721885"/>
    <lineage>
        <taxon>Eukaryota</taxon>
        <taxon>Fungi</taxon>
        <taxon>Dikarya</taxon>
        <taxon>Basidiomycota</taxon>
        <taxon>Agaricomycotina</taxon>
        <taxon>Agaricomycetes</taxon>
        <taxon>Russulales</taxon>
        <taxon>Stereaceae</taxon>
        <taxon>Stereum</taxon>
    </lineage>
</organism>
<feature type="signal peptide" evidence="1">
    <location>
        <begin position="1"/>
        <end position="21"/>
    </location>
</feature>
<dbReference type="Gene3D" id="3.20.20.80">
    <property type="entry name" value="Glycosidases"/>
    <property type="match status" value="1"/>
</dbReference>
<feature type="chain" id="PRO_5004443649" description="Beta-glucuronidase C-terminal domain-containing protein" evidence="1">
    <location>
        <begin position="22"/>
        <end position="487"/>
    </location>
</feature>
<proteinExistence type="predicted"/>
<dbReference type="InterPro" id="IPR013780">
    <property type="entry name" value="Glyco_hydro_b"/>
</dbReference>
<evidence type="ECO:0000256" key="1">
    <source>
        <dbReference type="SAM" id="SignalP"/>
    </source>
</evidence>
<dbReference type="Proteomes" id="UP000053927">
    <property type="component" value="Unassembled WGS sequence"/>
</dbReference>